<evidence type="ECO:0000313" key="3">
    <source>
        <dbReference type="Proteomes" id="UP000001868"/>
    </source>
</evidence>
<dbReference type="RefSeq" id="WP_012520544.1">
    <property type="nucleotide sequence ID" value="NC_011143.1"/>
</dbReference>
<reference evidence="2 3" key="1">
    <citation type="journal article" date="2008" name="BMC Genomics">
        <title>Complete genome of Phenylobacterium zucineum - a novel facultative intracellular bacterium isolated from human erythroleukemia cell line K562.</title>
        <authorList>
            <person name="Luo Y."/>
            <person name="Xu X."/>
            <person name="Ding Z."/>
            <person name="Liu Z."/>
            <person name="Zhang B."/>
            <person name="Yan Z."/>
            <person name="Sun J."/>
            <person name="Hu S."/>
            <person name="Hu X."/>
        </authorList>
    </citation>
    <scope>NUCLEOTIDE SEQUENCE [LARGE SCALE GENOMIC DNA]</scope>
    <source>
        <strain evidence="3">HLK1</strain>
        <plasmid evidence="3">HLK1</plasmid>
        <plasmid evidence="3">Plasmid pHLK1</plasmid>
    </source>
</reference>
<proteinExistence type="predicted"/>
<dbReference type="OrthoDB" id="9180556at2"/>
<accession>B4RIS3</accession>
<dbReference type="EMBL" id="CP000748">
    <property type="protein sequence ID" value="ACG80248.1"/>
    <property type="molecule type" value="Genomic_DNA"/>
</dbReference>
<geneLocation type="plasmid" evidence="3">
    <name>pHLK1</name>
</geneLocation>
<sequence>MPRVGLGGRLASPGHIGAIYRDFGRGLAYRGQARPRILHVTPDGAVFSARAASKIRGGERGSGYAVDELVRRGAPAPAGHDLRSWYEGLVASGFLRPRRHPGNHVYAFALTMRARLAGRPLPSHPPPSNRERAMGLDAGP</sequence>
<dbReference type="HOGENOM" id="CLU_1833328_0_0_5"/>
<dbReference type="KEGG" id="pzu:PHZ_p0306"/>
<evidence type="ECO:0000313" key="2">
    <source>
        <dbReference type="EMBL" id="ACG80248.1"/>
    </source>
</evidence>
<dbReference type="Proteomes" id="UP000001868">
    <property type="component" value="Plasmid pHLK1"/>
</dbReference>
<evidence type="ECO:0000256" key="1">
    <source>
        <dbReference type="SAM" id="MobiDB-lite"/>
    </source>
</evidence>
<protein>
    <submittedName>
        <fullName evidence="2">Uncharacterized protein</fullName>
    </submittedName>
</protein>
<keyword evidence="3" id="KW-1185">Reference proteome</keyword>
<gene>
    <name evidence="2" type="ordered locus">PHZ_p0306</name>
</gene>
<feature type="region of interest" description="Disordered" evidence="1">
    <location>
        <begin position="118"/>
        <end position="140"/>
    </location>
</feature>
<keyword evidence="2" id="KW-0614">Plasmid</keyword>
<name>B4RIS3_PHEZH</name>
<dbReference type="AlphaFoldDB" id="B4RIS3"/>
<organism evidence="2 3">
    <name type="scientific">Phenylobacterium zucineum (strain HLK1)</name>
    <dbReference type="NCBI Taxonomy" id="450851"/>
    <lineage>
        <taxon>Bacteria</taxon>
        <taxon>Pseudomonadati</taxon>
        <taxon>Pseudomonadota</taxon>
        <taxon>Alphaproteobacteria</taxon>
        <taxon>Caulobacterales</taxon>
        <taxon>Caulobacteraceae</taxon>
        <taxon>Phenylobacterium</taxon>
    </lineage>
</organism>